<accession>A0A1C5AIC7</accession>
<proteinExistence type="predicted"/>
<name>A0A1C5AIC7_9ACTN</name>
<dbReference type="Proteomes" id="UP000198551">
    <property type="component" value="Unassembled WGS sequence"/>
</dbReference>
<evidence type="ECO:0000313" key="1">
    <source>
        <dbReference type="EMBL" id="SCF44967.1"/>
    </source>
</evidence>
<gene>
    <name evidence="1" type="ORF">GA0070215_1327</name>
</gene>
<dbReference type="AlphaFoldDB" id="A0A1C5AIC7"/>
<organism evidence="1 2">
    <name type="scientific">Micromonospora marina</name>
    <dbReference type="NCBI Taxonomy" id="307120"/>
    <lineage>
        <taxon>Bacteria</taxon>
        <taxon>Bacillati</taxon>
        <taxon>Actinomycetota</taxon>
        <taxon>Actinomycetes</taxon>
        <taxon>Micromonosporales</taxon>
        <taxon>Micromonosporaceae</taxon>
        <taxon>Micromonospora</taxon>
    </lineage>
</organism>
<dbReference type="EMBL" id="FMCV01000032">
    <property type="protein sequence ID" value="SCF44967.1"/>
    <property type="molecule type" value="Genomic_DNA"/>
</dbReference>
<protein>
    <submittedName>
        <fullName evidence="1">Uncharacterized protein</fullName>
    </submittedName>
</protein>
<reference evidence="2" key="1">
    <citation type="submission" date="2016-06" db="EMBL/GenBank/DDBJ databases">
        <authorList>
            <person name="Varghese N."/>
        </authorList>
    </citation>
    <scope>NUCLEOTIDE SEQUENCE [LARGE SCALE GENOMIC DNA]</scope>
    <source>
        <strain evidence="2">DSM 45555</strain>
    </source>
</reference>
<sequence length="254" mass="27248">MRRPDVRYFTDGTGVRLRAAEQRTIEGLLEPYGRSISPPSPTGRTFAAMGEGLLTDLERPLPHLDLIILAYAEPDITVAEVAGCYLADLCPGTPTGFSVSGSGVGAPFTALRILQAARAAGEIGDGAVFAFDQSASLYRAKADAERDCAVLLTIDDRDPDRLVLEIQPEIQIDDLTDIPFAGPPGARFIAGRELTERLGSAPSDRTWTPVVTPGCTAIWAALAAHWSPEQHIVVAEYDCVDQILYQALLSPVSE</sequence>
<keyword evidence="2" id="KW-1185">Reference proteome</keyword>
<evidence type="ECO:0000313" key="2">
    <source>
        <dbReference type="Proteomes" id="UP000198551"/>
    </source>
</evidence>